<dbReference type="InterPro" id="IPR036188">
    <property type="entry name" value="FAD/NAD-bd_sf"/>
</dbReference>
<dbReference type="InterPro" id="IPR006905">
    <property type="entry name" value="Flavin_halogenase"/>
</dbReference>
<dbReference type="PROSITE" id="PS51257">
    <property type="entry name" value="PROKAR_LIPOPROTEIN"/>
    <property type="match status" value="1"/>
</dbReference>
<dbReference type="Pfam" id="PF04820">
    <property type="entry name" value="Trp_halogenase"/>
    <property type="match status" value="1"/>
</dbReference>
<dbReference type="PIRSF" id="PIRSF011396">
    <property type="entry name" value="Trp_halogenase"/>
    <property type="match status" value="1"/>
</dbReference>
<proteinExistence type="predicted"/>
<dbReference type="InterPro" id="IPR050816">
    <property type="entry name" value="Flavin-dep_Halogenase_NPB"/>
</dbReference>
<dbReference type="InterPro" id="IPR033856">
    <property type="entry name" value="Trp_halogen"/>
</dbReference>
<dbReference type="GO" id="GO:0004497">
    <property type="term" value="F:monooxygenase activity"/>
    <property type="evidence" value="ECO:0007669"/>
    <property type="project" value="InterPro"/>
</dbReference>
<protein>
    <submittedName>
        <fullName evidence="1">Tryptophan halogenase, putative</fullName>
    </submittedName>
</protein>
<name>A0A160TM32_9ZZZZ</name>
<dbReference type="PANTHER" id="PTHR43747">
    <property type="entry name" value="FAD-BINDING PROTEIN"/>
    <property type="match status" value="1"/>
</dbReference>
<gene>
    <name evidence="1" type="ORF">MGWOODY_Smn1552</name>
</gene>
<accession>A0A160TM32</accession>
<dbReference type="EMBL" id="CZQE01000281">
    <property type="protein sequence ID" value="CUS45578.1"/>
    <property type="molecule type" value="Genomic_DNA"/>
</dbReference>
<sequence length="522" mass="57550">MDKAVSSIVIVGGGTAGWLAACLIAARANPATRAPITVTLIESPDIPTIGVGEGTWPTMRRTLERIGISEAEFLVACDASFKQGSRFVGWRTGGDGDEYLHPFVPPIDGDPRDVMAAWRDQSPDLRFAEMVTPQARPCRLDLAPRQRTMPDYAGALNYAYHLDAAKLAALLTRHATERLGVRHVRDHVVGVERTEDGDIAEVRTRASHDIAGDLFIDCTGHAALLIGEQYGVGFLDRSGELFNDRALAVQVPVAADSAIASQTNATAHAAGWIWDIGLPTRRGVGCVYSSLHASDEAAEATLAAYLRHALPGAETERLSFRRLTFRSGHRERFWERNCVAIGLSAGFLEPLEASAIVLIELSLEALLDNFPATRDVMDIHAGRFNALFRYRWDRIVEFLKLHYVLSERDEPYWRDHRDPASIPPRLADLLRLWRDQPPSRADLPSAEEIFPAASYQYVLYGMGFPAPPIGQIRGAPGDGVTHQLRQVEQRARVLAASLPTNRAYLDALRAHQDMAPSMENTR</sequence>
<reference evidence="1" key="1">
    <citation type="submission" date="2015-10" db="EMBL/GenBank/DDBJ databases">
        <authorList>
            <person name="Gilbert D.G."/>
        </authorList>
    </citation>
    <scope>NUCLEOTIDE SEQUENCE</scope>
</reference>
<dbReference type="AlphaFoldDB" id="A0A160TM32"/>
<dbReference type="PANTHER" id="PTHR43747:SF4">
    <property type="entry name" value="FLAVIN-DEPENDENT TRYPTOPHAN HALOGENASE"/>
    <property type="match status" value="1"/>
</dbReference>
<evidence type="ECO:0000313" key="1">
    <source>
        <dbReference type="EMBL" id="CUS45578.1"/>
    </source>
</evidence>
<organism evidence="1">
    <name type="scientific">hydrothermal vent metagenome</name>
    <dbReference type="NCBI Taxonomy" id="652676"/>
    <lineage>
        <taxon>unclassified sequences</taxon>
        <taxon>metagenomes</taxon>
        <taxon>ecological metagenomes</taxon>
    </lineage>
</organism>
<dbReference type="SUPFAM" id="SSF51905">
    <property type="entry name" value="FAD/NAD(P)-binding domain"/>
    <property type="match status" value="1"/>
</dbReference>
<dbReference type="Gene3D" id="3.50.50.60">
    <property type="entry name" value="FAD/NAD(P)-binding domain"/>
    <property type="match status" value="1"/>
</dbReference>